<evidence type="ECO:0000259" key="19">
    <source>
        <dbReference type="PROSITE" id="PS50089"/>
    </source>
</evidence>
<evidence type="ECO:0000256" key="12">
    <source>
        <dbReference type="ARBA" id="ARBA00022782"/>
    </source>
</evidence>
<proteinExistence type="predicted"/>
<dbReference type="InterPro" id="IPR027370">
    <property type="entry name" value="Znf-RING_euk"/>
</dbReference>
<evidence type="ECO:0000256" key="10">
    <source>
        <dbReference type="ARBA" id="ARBA00022723"/>
    </source>
</evidence>
<dbReference type="InterPro" id="IPR001841">
    <property type="entry name" value="Znf_RING"/>
</dbReference>
<gene>
    <name evidence="22" type="primary">TRIM54</name>
</gene>
<feature type="domain" description="RING-type" evidence="19">
    <location>
        <begin position="34"/>
        <end position="91"/>
    </location>
</feature>
<dbReference type="SUPFAM" id="SSF57850">
    <property type="entry name" value="RING/U-box"/>
    <property type="match status" value="1"/>
</dbReference>
<evidence type="ECO:0000256" key="14">
    <source>
        <dbReference type="ARBA" id="ARBA00023054"/>
    </source>
</evidence>
<keyword evidence="12" id="KW-0221">Differentiation</keyword>
<evidence type="ECO:0000256" key="2">
    <source>
        <dbReference type="ARBA" id="ARBA00003888"/>
    </source>
</evidence>
<dbReference type="GO" id="GO:0061630">
    <property type="term" value="F:ubiquitin protein ligase activity"/>
    <property type="evidence" value="ECO:0007669"/>
    <property type="project" value="UniProtKB-EC"/>
</dbReference>
<feature type="domain" description="B box-type" evidence="20">
    <location>
        <begin position="156"/>
        <end position="198"/>
    </location>
</feature>
<dbReference type="InterPro" id="IPR000315">
    <property type="entry name" value="Znf_B-box"/>
</dbReference>
<evidence type="ECO:0000313" key="23">
    <source>
        <dbReference type="Proteomes" id="UP000265040"/>
    </source>
</evidence>
<keyword evidence="9" id="KW-0493">Microtubule</keyword>
<dbReference type="InterPro" id="IPR033492">
    <property type="entry name" value="Trim54_Bbox2_Zfn"/>
</dbReference>
<evidence type="ECO:0000256" key="5">
    <source>
        <dbReference type="ARBA" id="ARBA00012483"/>
    </source>
</evidence>
<dbReference type="InterPro" id="IPR017903">
    <property type="entry name" value="COS_domain"/>
</dbReference>
<evidence type="ECO:0000259" key="20">
    <source>
        <dbReference type="PROSITE" id="PS50119"/>
    </source>
</evidence>
<dbReference type="GO" id="GO:0005737">
    <property type="term" value="C:cytoplasm"/>
    <property type="evidence" value="ECO:0007669"/>
    <property type="project" value="UniProtKB-SubCell"/>
</dbReference>
<dbReference type="FunFam" id="3.30.40.10:FF:000014">
    <property type="entry name" value="probable E3 ubiquitin-protein ligase MID2"/>
    <property type="match status" value="1"/>
</dbReference>
<dbReference type="PANTHER" id="PTHR24099:SF17">
    <property type="entry name" value="TRIPARTITE MOTIF CONTAINING 55"/>
    <property type="match status" value="1"/>
</dbReference>
<dbReference type="Gene3D" id="1.20.5.170">
    <property type="match status" value="1"/>
</dbReference>
<sequence>MNFTLGFKPPTAGSSGPGAGSGVTMENLERQLICPVCLEMFSKPVVILPCQHNLCRKCANDIFQSANPLWQSRGSSGIAASGGRFRCPSCRHEVVLDRHGVYGLQRNLLVENIIDIYRQQESSRSGELIHPQGETSCLHTGNIIERLVNIKSEHQQQQQMCEEHEEEKINIYCLSCQTPTCSMCKVFGQHRDCDVAPLSSVYTRQKAELSDGIAILVASNDHIQAVVSQMEQICRTIEENGHHQREQLANHFDSLVAILEERKQELVGEIAKEQDDKLKHVRSLIRQHGDHLEAAVTLVESAIQFMEEPHMPLFIQSAKVILEKMTVMARTSNTERPELGYESMSHFDIDTDDLADMLRNISFNSGAGDDEEDPERVGEESELDFSSRF</sequence>
<evidence type="ECO:0000256" key="13">
    <source>
        <dbReference type="ARBA" id="ARBA00022833"/>
    </source>
</evidence>
<dbReference type="Pfam" id="PF00643">
    <property type="entry name" value="zf-B_box"/>
    <property type="match status" value="1"/>
</dbReference>
<dbReference type="Ensembl" id="ENSATET00000033422.3">
    <property type="protein sequence ID" value="ENSATEP00000032942.3"/>
    <property type="gene ID" value="ENSATEG00000022694.3"/>
</dbReference>
<keyword evidence="14" id="KW-0175">Coiled coil</keyword>
<feature type="compositionally biased region" description="Basic and acidic residues" evidence="18">
    <location>
        <begin position="375"/>
        <end position="389"/>
    </location>
</feature>
<dbReference type="SUPFAM" id="SSF57845">
    <property type="entry name" value="B-box zinc-binding domain"/>
    <property type="match status" value="1"/>
</dbReference>
<name>A0A3Q1JD60_ANATE</name>
<evidence type="ECO:0000256" key="8">
    <source>
        <dbReference type="ARBA" id="ARBA00022679"/>
    </source>
</evidence>
<dbReference type="PROSITE" id="PS00518">
    <property type="entry name" value="ZF_RING_1"/>
    <property type="match status" value="1"/>
</dbReference>
<feature type="domain" description="COS" evidence="21">
    <location>
        <begin position="306"/>
        <end position="364"/>
    </location>
</feature>
<keyword evidence="15" id="KW-0514">Muscle protein</keyword>
<feature type="region of interest" description="Disordered" evidence="18">
    <location>
        <begin position="1"/>
        <end position="21"/>
    </location>
</feature>
<evidence type="ECO:0000256" key="16">
    <source>
        <dbReference type="ARBA" id="ARBA00023242"/>
    </source>
</evidence>
<protein>
    <recommendedName>
        <fullName evidence="6">Tripartite motif-containing protein 54</fullName>
        <ecNumber evidence="5">2.3.2.27</ecNumber>
    </recommendedName>
</protein>
<evidence type="ECO:0000256" key="18">
    <source>
        <dbReference type="SAM" id="MobiDB-lite"/>
    </source>
</evidence>
<reference evidence="22" key="1">
    <citation type="submission" date="2021-04" db="EMBL/GenBank/DDBJ databases">
        <authorList>
            <consortium name="Wellcome Sanger Institute Data Sharing"/>
        </authorList>
    </citation>
    <scope>NUCLEOTIDE SEQUENCE [LARGE SCALE GENOMIC DNA]</scope>
</reference>
<evidence type="ECO:0000256" key="1">
    <source>
        <dbReference type="ARBA" id="ARBA00000900"/>
    </source>
</evidence>
<dbReference type="AlphaFoldDB" id="A0A3Q1JD60"/>
<keyword evidence="16" id="KW-0539">Nucleus</keyword>
<dbReference type="GO" id="GO:0008270">
    <property type="term" value="F:zinc ion binding"/>
    <property type="evidence" value="ECO:0007669"/>
    <property type="project" value="UniProtKB-KW"/>
</dbReference>
<dbReference type="GO" id="GO:0005634">
    <property type="term" value="C:nucleus"/>
    <property type="evidence" value="ECO:0007669"/>
    <property type="project" value="UniProtKB-SubCell"/>
</dbReference>
<dbReference type="PROSITE" id="PS50089">
    <property type="entry name" value="ZF_RING_2"/>
    <property type="match status" value="1"/>
</dbReference>
<dbReference type="Gene3D" id="3.30.40.10">
    <property type="entry name" value="Zinc/RING finger domain, C3HC4 (zinc finger)"/>
    <property type="match status" value="1"/>
</dbReference>
<evidence type="ECO:0000313" key="22">
    <source>
        <dbReference type="Ensembl" id="ENSATEP00000032942.3"/>
    </source>
</evidence>
<dbReference type="InterPro" id="IPR050617">
    <property type="entry name" value="E3_ligase_FN3/SPRY"/>
</dbReference>
<reference evidence="22" key="3">
    <citation type="submission" date="2025-09" db="UniProtKB">
        <authorList>
            <consortium name="Ensembl"/>
        </authorList>
    </citation>
    <scope>IDENTIFICATION</scope>
</reference>
<keyword evidence="10" id="KW-0479">Metal-binding</keyword>
<feature type="region of interest" description="Disordered" evidence="18">
    <location>
        <begin position="362"/>
        <end position="389"/>
    </location>
</feature>
<comment type="catalytic activity">
    <reaction evidence="1">
        <text>S-ubiquitinyl-[E2 ubiquitin-conjugating enzyme]-L-cysteine + [acceptor protein]-L-lysine = [E2 ubiquitin-conjugating enzyme]-L-cysteine + N(6)-ubiquitinyl-[acceptor protein]-L-lysine.</text>
        <dbReference type="EC" id="2.3.2.27"/>
    </reaction>
</comment>
<dbReference type="Gene3D" id="3.30.160.60">
    <property type="entry name" value="Classic Zinc Finger"/>
    <property type="match status" value="1"/>
</dbReference>
<evidence type="ECO:0000256" key="7">
    <source>
        <dbReference type="ARBA" id="ARBA00022490"/>
    </source>
</evidence>
<dbReference type="GO" id="GO:0005874">
    <property type="term" value="C:microtubule"/>
    <property type="evidence" value="ECO:0007669"/>
    <property type="project" value="UniProtKB-KW"/>
</dbReference>
<dbReference type="SMART" id="SM00184">
    <property type="entry name" value="RING"/>
    <property type="match status" value="1"/>
</dbReference>
<keyword evidence="13" id="KW-0862">Zinc</keyword>
<evidence type="ECO:0000256" key="11">
    <source>
        <dbReference type="ARBA" id="ARBA00022771"/>
    </source>
</evidence>
<comment type="function">
    <text evidence="2">May bind and stabilize microtubules during myotubes formation.</text>
</comment>
<dbReference type="PANTHER" id="PTHR24099">
    <property type="entry name" value="E3 UBIQUITIN-PROTEIN LIGASE TRIM36-RELATED"/>
    <property type="match status" value="1"/>
</dbReference>
<accession>A0A3Q1JD60</accession>
<dbReference type="InterPro" id="IPR013083">
    <property type="entry name" value="Znf_RING/FYVE/PHD"/>
</dbReference>
<keyword evidence="7" id="KW-0963">Cytoplasm</keyword>
<dbReference type="InterPro" id="IPR017907">
    <property type="entry name" value="Znf_RING_CS"/>
</dbReference>
<dbReference type="Proteomes" id="UP000265040">
    <property type="component" value="Chromosome 24"/>
</dbReference>
<evidence type="ECO:0000259" key="21">
    <source>
        <dbReference type="PROSITE" id="PS51262"/>
    </source>
</evidence>
<evidence type="ECO:0000256" key="15">
    <source>
        <dbReference type="ARBA" id="ARBA00023179"/>
    </source>
</evidence>
<evidence type="ECO:0000256" key="6">
    <source>
        <dbReference type="ARBA" id="ARBA00014725"/>
    </source>
</evidence>
<dbReference type="CDD" id="cd19833">
    <property type="entry name" value="Bbox2_MuRF3_C-II"/>
    <property type="match status" value="1"/>
</dbReference>
<evidence type="ECO:0000256" key="3">
    <source>
        <dbReference type="ARBA" id="ARBA00004123"/>
    </source>
</evidence>
<keyword evidence="8" id="KW-0808">Transferase</keyword>
<dbReference type="GeneTree" id="ENSGT00940000154004"/>
<organism evidence="22 23">
    <name type="scientific">Anabas testudineus</name>
    <name type="common">Climbing perch</name>
    <name type="synonym">Anthias testudineus</name>
    <dbReference type="NCBI Taxonomy" id="64144"/>
    <lineage>
        <taxon>Eukaryota</taxon>
        <taxon>Metazoa</taxon>
        <taxon>Chordata</taxon>
        <taxon>Craniata</taxon>
        <taxon>Vertebrata</taxon>
        <taxon>Euteleostomi</taxon>
        <taxon>Actinopterygii</taxon>
        <taxon>Neopterygii</taxon>
        <taxon>Teleostei</taxon>
        <taxon>Neoteleostei</taxon>
        <taxon>Acanthomorphata</taxon>
        <taxon>Anabantaria</taxon>
        <taxon>Anabantiformes</taxon>
        <taxon>Anabantoidei</taxon>
        <taxon>Anabantidae</taxon>
        <taxon>Anabas</taxon>
    </lineage>
</organism>
<dbReference type="SMART" id="SM00336">
    <property type="entry name" value="BBOX"/>
    <property type="match status" value="1"/>
</dbReference>
<reference evidence="22" key="2">
    <citation type="submission" date="2025-08" db="UniProtKB">
        <authorList>
            <consortium name="Ensembl"/>
        </authorList>
    </citation>
    <scope>IDENTIFICATION</scope>
</reference>
<comment type="subcellular location">
    <subcellularLocation>
        <location evidence="4">Cytoplasm</location>
    </subcellularLocation>
    <subcellularLocation>
        <location evidence="3">Nucleus</location>
    </subcellularLocation>
</comment>
<dbReference type="EC" id="2.3.2.27" evidence="5"/>
<dbReference type="Pfam" id="PF13445">
    <property type="entry name" value="zf-RING_UBOX"/>
    <property type="match status" value="1"/>
</dbReference>
<dbReference type="PROSITE" id="PS51262">
    <property type="entry name" value="COS"/>
    <property type="match status" value="1"/>
</dbReference>
<evidence type="ECO:0000256" key="4">
    <source>
        <dbReference type="ARBA" id="ARBA00004496"/>
    </source>
</evidence>
<evidence type="ECO:0000256" key="17">
    <source>
        <dbReference type="PROSITE-ProRule" id="PRU00024"/>
    </source>
</evidence>
<dbReference type="STRING" id="64144.ENSATEP00000032942"/>
<keyword evidence="11 17" id="KW-0863">Zinc-finger</keyword>
<dbReference type="GO" id="GO:0030154">
    <property type="term" value="P:cell differentiation"/>
    <property type="evidence" value="ECO:0007669"/>
    <property type="project" value="UniProtKB-KW"/>
</dbReference>
<keyword evidence="23" id="KW-1185">Reference proteome</keyword>
<dbReference type="PROSITE" id="PS50119">
    <property type="entry name" value="ZF_BBOX"/>
    <property type="match status" value="1"/>
</dbReference>
<dbReference type="GO" id="GO:0070507">
    <property type="term" value="P:regulation of microtubule cytoskeleton organization"/>
    <property type="evidence" value="ECO:0007669"/>
    <property type="project" value="TreeGrafter"/>
</dbReference>
<evidence type="ECO:0000256" key="9">
    <source>
        <dbReference type="ARBA" id="ARBA00022701"/>
    </source>
</evidence>